<evidence type="ECO:0000313" key="1">
    <source>
        <dbReference type="EMBL" id="CAD0199109.1"/>
    </source>
</evidence>
<accession>A0A9N8L1I2</accession>
<evidence type="ECO:0000313" key="2">
    <source>
        <dbReference type="Proteomes" id="UP001154114"/>
    </source>
</evidence>
<dbReference type="AlphaFoldDB" id="A0A9N8L1I2"/>
<organism evidence="1 2">
    <name type="scientific">Chrysodeixis includens</name>
    <name type="common">Soybean looper</name>
    <name type="synonym">Pseudoplusia includens</name>
    <dbReference type="NCBI Taxonomy" id="689277"/>
    <lineage>
        <taxon>Eukaryota</taxon>
        <taxon>Metazoa</taxon>
        <taxon>Ecdysozoa</taxon>
        <taxon>Arthropoda</taxon>
        <taxon>Hexapoda</taxon>
        <taxon>Insecta</taxon>
        <taxon>Pterygota</taxon>
        <taxon>Neoptera</taxon>
        <taxon>Endopterygota</taxon>
        <taxon>Lepidoptera</taxon>
        <taxon>Glossata</taxon>
        <taxon>Ditrysia</taxon>
        <taxon>Noctuoidea</taxon>
        <taxon>Noctuidae</taxon>
        <taxon>Plusiinae</taxon>
        <taxon>Chrysodeixis</taxon>
    </lineage>
</organism>
<sequence>MNVTLSKAAAPSPAAPNDCAHCNVRRSGTGLVPRALLCRLAQSSSRALHAGRDPSPPITTRSELTPLLEVEPKTQKRFWTEPSKDFFSNSWHKTWSEQLWHSETVVNMLSGGARITRL</sequence>
<protein>
    <submittedName>
        <fullName evidence="1">Uncharacterized protein</fullName>
    </submittedName>
</protein>
<gene>
    <name evidence="1" type="ORF">CINC_LOCUS805</name>
</gene>
<dbReference type="EMBL" id="LR824013">
    <property type="protein sequence ID" value="CAD0199109.1"/>
    <property type="molecule type" value="Genomic_DNA"/>
</dbReference>
<keyword evidence="2" id="KW-1185">Reference proteome</keyword>
<dbReference type="Proteomes" id="UP001154114">
    <property type="component" value="Chromosome 10"/>
</dbReference>
<reference evidence="1" key="1">
    <citation type="submission" date="2021-12" db="EMBL/GenBank/DDBJ databases">
        <authorList>
            <person name="King R."/>
        </authorList>
    </citation>
    <scope>NUCLEOTIDE SEQUENCE</scope>
</reference>
<proteinExistence type="predicted"/>
<name>A0A9N8L1I2_CHRIL</name>